<keyword evidence="1" id="KW-0812">Transmembrane</keyword>
<protein>
    <submittedName>
        <fullName evidence="2">FixH family protein</fullName>
    </submittedName>
</protein>
<feature type="transmembrane region" description="Helical" evidence="1">
    <location>
        <begin position="6"/>
        <end position="25"/>
    </location>
</feature>
<comment type="caution">
    <text evidence="2">The sequence shown here is derived from an EMBL/GenBank/DDBJ whole genome shotgun (WGS) entry which is preliminary data.</text>
</comment>
<proteinExistence type="predicted"/>
<name>A0ABU6CSU9_9GAMM</name>
<dbReference type="RefSeq" id="WP_324692848.1">
    <property type="nucleotide sequence ID" value="NZ_JAYMYJ010000012.1"/>
</dbReference>
<dbReference type="InterPro" id="IPR008620">
    <property type="entry name" value="FixH"/>
</dbReference>
<feature type="transmembrane region" description="Helical" evidence="1">
    <location>
        <begin position="99"/>
        <end position="122"/>
    </location>
</feature>
<feature type="transmembrane region" description="Helical" evidence="1">
    <location>
        <begin position="61"/>
        <end position="78"/>
    </location>
</feature>
<evidence type="ECO:0000313" key="3">
    <source>
        <dbReference type="Proteomes" id="UP001308005"/>
    </source>
</evidence>
<evidence type="ECO:0000256" key="1">
    <source>
        <dbReference type="SAM" id="Phobius"/>
    </source>
</evidence>
<keyword evidence="1" id="KW-1133">Transmembrane helix</keyword>
<reference evidence="3" key="1">
    <citation type="submission" date="2023-07" db="EMBL/GenBank/DDBJ databases">
        <title>The carbon used by Thiothrix.</title>
        <authorList>
            <person name="Chen L."/>
        </authorList>
    </citation>
    <scope>NUCLEOTIDE SEQUENCE [LARGE SCALE GENOMIC DNA]</scope>
</reference>
<dbReference type="Pfam" id="PF05751">
    <property type="entry name" value="FixH"/>
    <property type="match status" value="1"/>
</dbReference>
<gene>
    <name evidence="2" type="ORF">VSS37_01560</name>
</gene>
<evidence type="ECO:0000313" key="2">
    <source>
        <dbReference type="EMBL" id="MEB4589656.1"/>
    </source>
</evidence>
<keyword evidence="3" id="KW-1185">Reference proteome</keyword>
<sequence length="282" mass="30687">MENQSLALTLGVGVTASFALFFFIYKGLGKSGKMAALLTILITQAVYIPLSVLYWDGLDVYAIHFAFFTMTAYGLGIITSTRDAQAQKEGAAKKRWFHWVPAIIVTFFLVLAVVDSIIITLANKGASAEFVRSFLPTPHGKEVGKEVTSAFSGAVANDFQKNIAQYNRYVDELRQQAALGWRIMDGWVDAPVAGKPALFRLRVIDDEGMPVTGAQVSVQFMFTADKSHDTEVVLPEVEPGSYGEPVTLPQSGLWALLINVNRGKDVYEVRGETKVGVVGATG</sequence>
<accession>A0ABU6CSU9</accession>
<organism evidence="2 3">
    <name type="scientific">Candidatus Thiothrix phosphatis</name>
    <dbReference type="NCBI Taxonomy" id="3112415"/>
    <lineage>
        <taxon>Bacteria</taxon>
        <taxon>Pseudomonadati</taxon>
        <taxon>Pseudomonadota</taxon>
        <taxon>Gammaproteobacteria</taxon>
        <taxon>Thiotrichales</taxon>
        <taxon>Thiotrichaceae</taxon>
        <taxon>Thiothrix</taxon>
    </lineage>
</organism>
<feature type="transmembrane region" description="Helical" evidence="1">
    <location>
        <begin position="37"/>
        <end position="55"/>
    </location>
</feature>
<dbReference type="EMBL" id="JAYMYJ010000012">
    <property type="protein sequence ID" value="MEB4589656.1"/>
    <property type="molecule type" value="Genomic_DNA"/>
</dbReference>
<reference evidence="2 3" key="2">
    <citation type="submission" date="2024-01" db="EMBL/GenBank/DDBJ databases">
        <authorList>
            <person name="Xie X."/>
        </authorList>
    </citation>
    <scope>NUCLEOTIDE SEQUENCE [LARGE SCALE GENOMIC DNA]</scope>
    <source>
        <strain evidence="2">SCUT-1</strain>
    </source>
</reference>
<dbReference type="Proteomes" id="UP001308005">
    <property type="component" value="Unassembled WGS sequence"/>
</dbReference>
<keyword evidence="1" id="KW-0472">Membrane</keyword>